<protein>
    <submittedName>
        <fullName evidence="3">Peptidase S41</fullName>
    </submittedName>
</protein>
<dbReference type="Gene3D" id="3.90.226.10">
    <property type="entry name" value="2-enoyl-CoA Hydratase, Chain A, domain 1"/>
    <property type="match status" value="1"/>
</dbReference>
<evidence type="ECO:0000256" key="1">
    <source>
        <dbReference type="SAM" id="SignalP"/>
    </source>
</evidence>
<dbReference type="Proteomes" id="UP000433945">
    <property type="component" value="Unassembled WGS sequence"/>
</dbReference>
<dbReference type="GO" id="GO:0007165">
    <property type="term" value="P:signal transduction"/>
    <property type="evidence" value="ECO:0007669"/>
    <property type="project" value="TreeGrafter"/>
</dbReference>
<reference evidence="3 4" key="1">
    <citation type="submission" date="2019-12" db="EMBL/GenBank/DDBJ databases">
        <authorList>
            <person name="Sun J.-Q."/>
        </authorList>
    </citation>
    <scope>NUCLEOTIDE SEQUENCE [LARGE SCALE GENOMIC DNA]</scope>
    <source>
        <strain evidence="3 4">JCM 17928</strain>
    </source>
</reference>
<dbReference type="InterPro" id="IPR005151">
    <property type="entry name" value="Tail-specific_protease"/>
</dbReference>
<dbReference type="GO" id="GO:0004175">
    <property type="term" value="F:endopeptidase activity"/>
    <property type="evidence" value="ECO:0007669"/>
    <property type="project" value="TreeGrafter"/>
</dbReference>
<gene>
    <name evidence="3" type="ORF">GN157_12205</name>
</gene>
<keyword evidence="4" id="KW-1185">Reference proteome</keyword>
<dbReference type="AlphaFoldDB" id="A0A6N8HFH7"/>
<dbReference type="SUPFAM" id="SSF52096">
    <property type="entry name" value="ClpP/crotonase"/>
    <property type="match status" value="1"/>
</dbReference>
<dbReference type="OrthoDB" id="2327485at2"/>
<dbReference type="GO" id="GO:0006508">
    <property type="term" value="P:proteolysis"/>
    <property type="evidence" value="ECO:0007669"/>
    <property type="project" value="InterPro"/>
</dbReference>
<dbReference type="RefSeq" id="WP_157483672.1">
    <property type="nucleotide sequence ID" value="NZ_WOWP01000048.1"/>
</dbReference>
<dbReference type="InterPro" id="IPR029045">
    <property type="entry name" value="ClpP/crotonase-like_dom_sf"/>
</dbReference>
<proteinExistence type="predicted"/>
<name>A0A6N8HFH7_9FLAO</name>
<dbReference type="EMBL" id="WOWP01000048">
    <property type="protein sequence ID" value="MUV04472.1"/>
    <property type="molecule type" value="Genomic_DNA"/>
</dbReference>
<sequence>MKQILFSFLLVIISYLNAFSQHCNCEENFKWVKKTFEENDAGFNYALSIKGEAAYKKHNDFYESKVKEITDLDKCADVIYDWLTFFRKGHFYINIIQDSNEVTEKAIINTENWEKYPISEEEFNKYLSKGKHESLEGIWKTDPYTIGVIKTKSGYTGFILDGGNTSWQKYEVKFKLNVTEPNSYGCTYYLRDYSEYKLNNIIQIGENTLQIDNIFLYRVNPKLEDTKQIKSYLELIKANRPLMQQYSDSTLVLRIPSFSNGYKREIDSVIAANHDKIISTPNLIIDIRNNGGGSDGSYSEIIPYLYTNPIRIVGMELLSTTLNNKRMESYLDDPDITKKDKKEVQKSLKILNDNLGKFVNLGDKKVYIQELNTVYSYPKNVGILINKGNGSTSEQFLLAAKQSSKTKLFGTTTAGVLDISNMYYAISPSGDLKLGYCLSKSYRIPDMAIDGKGILPDYYLDSEIPQSEWVQYAQDSFSKNK</sequence>
<comment type="caution">
    <text evidence="3">The sequence shown here is derived from an EMBL/GenBank/DDBJ whole genome shotgun (WGS) entry which is preliminary data.</text>
</comment>
<evidence type="ECO:0000313" key="4">
    <source>
        <dbReference type="Proteomes" id="UP000433945"/>
    </source>
</evidence>
<evidence type="ECO:0000259" key="2">
    <source>
        <dbReference type="Pfam" id="PF03572"/>
    </source>
</evidence>
<keyword evidence="1" id="KW-0732">Signal</keyword>
<dbReference type="PANTHER" id="PTHR32060:SF30">
    <property type="entry name" value="CARBOXY-TERMINAL PROCESSING PROTEASE CTPA"/>
    <property type="match status" value="1"/>
</dbReference>
<feature type="chain" id="PRO_5027060840" evidence="1">
    <location>
        <begin position="19"/>
        <end position="481"/>
    </location>
</feature>
<organism evidence="3 4">
    <name type="scientific">Flavobacterium rakeshii</name>
    <dbReference type="NCBI Taxonomy" id="1038845"/>
    <lineage>
        <taxon>Bacteria</taxon>
        <taxon>Pseudomonadati</taxon>
        <taxon>Bacteroidota</taxon>
        <taxon>Flavobacteriia</taxon>
        <taxon>Flavobacteriales</taxon>
        <taxon>Flavobacteriaceae</taxon>
        <taxon>Flavobacterium</taxon>
    </lineage>
</organism>
<evidence type="ECO:0000313" key="3">
    <source>
        <dbReference type="EMBL" id="MUV04472.1"/>
    </source>
</evidence>
<dbReference type="GO" id="GO:0008236">
    <property type="term" value="F:serine-type peptidase activity"/>
    <property type="evidence" value="ECO:0007669"/>
    <property type="project" value="InterPro"/>
</dbReference>
<dbReference type="Pfam" id="PF03572">
    <property type="entry name" value="Peptidase_S41"/>
    <property type="match status" value="1"/>
</dbReference>
<dbReference type="PANTHER" id="PTHR32060">
    <property type="entry name" value="TAIL-SPECIFIC PROTEASE"/>
    <property type="match status" value="1"/>
</dbReference>
<accession>A0A6N8HFH7</accession>
<feature type="domain" description="Tail specific protease" evidence="2">
    <location>
        <begin position="251"/>
        <end position="459"/>
    </location>
</feature>
<feature type="signal peptide" evidence="1">
    <location>
        <begin position="1"/>
        <end position="18"/>
    </location>
</feature>
<dbReference type="GO" id="GO:0030288">
    <property type="term" value="C:outer membrane-bounded periplasmic space"/>
    <property type="evidence" value="ECO:0007669"/>
    <property type="project" value="TreeGrafter"/>
</dbReference>